<organism evidence="2 3">
    <name type="scientific">Podospora didyma</name>
    <dbReference type="NCBI Taxonomy" id="330526"/>
    <lineage>
        <taxon>Eukaryota</taxon>
        <taxon>Fungi</taxon>
        <taxon>Dikarya</taxon>
        <taxon>Ascomycota</taxon>
        <taxon>Pezizomycotina</taxon>
        <taxon>Sordariomycetes</taxon>
        <taxon>Sordariomycetidae</taxon>
        <taxon>Sordariales</taxon>
        <taxon>Podosporaceae</taxon>
        <taxon>Podospora</taxon>
    </lineage>
</organism>
<accession>A0AAE0P0V6</accession>
<evidence type="ECO:0000256" key="1">
    <source>
        <dbReference type="SAM" id="SignalP"/>
    </source>
</evidence>
<reference evidence="2" key="1">
    <citation type="journal article" date="2023" name="Mol. Phylogenet. Evol.">
        <title>Genome-scale phylogeny and comparative genomics of the fungal order Sordariales.</title>
        <authorList>
            <person name="Hensen N."/>
            <person name="Bonometti L."/>
            <person name="Westerberg I."/>
            <person name="Brannstrom I.O."/>
            <person name="Guillou S."/>
            <person name="Cros-Aarteil S."/>
            <person name="Calhoun S."/>
            <person name="Haridas S."/>
            <person name="Kuo A."/>
            <person name="Mondo S."/>
            <person name="Pangilinan J."/>
            <person name="Riley R."/>
            <person name="LaButti K."/>
            <person name="Andreopoulos B."/>
            <person name="Lipzen A."/>
            <person name="Chen C."/>
            <person name="Yan M."/>
            <person name="Daum C."/>
            <person name="Ng V."/>
            <person name="Clum A."/>
            <person name="Steindorff A."/>
            <person name="Ohm R.A."/>
            <person name="Martin F."/>
            <person name="Silar P."/>
            <person name="Natvig D.O."/>
            <person name="Lalanne C."/>
            <person name="Gautier V."/>
            <person name="Ament-Velasquez S.L."/>
            <person name="Kruys A."/>
            <person name="Hutchinson M.I."/>
            <person name="Powell A.J."/>
            <person name="Barry K."/>
            <person name="Miller A.N."/>
            <person name="Grigoriev I.V."/>
            <person name="Debuchy R."/>
            <person name="Gladieux P."/>
            <person name="Hiltunen Thoren M."/>
            <person name="Johannesson H."/>
        </authorList>
    </citation>
    <scope>NUCLEOTIDE SEQUENCE</scope>
    <source>
        <strain evidence="2">CBS 232.78</strain>
    </source>
</reference>
<evidence type="ECO:0000313" key="2">
    <source>
        <dbReference type="EMBL" id="KAK3391204.1"/>
    </source>
</evidence>
<evidence type="ECO:0008006" key="4">
    <source>
        <dbReference type="Google" id="ProtNLM"/>
    </source>
</evidence>
<reference evidence="2" key="2">
    <citation type="submission" date="2023-06" db="EMBL/GenBank/DDBJ databases">
        <authorList>
            <consortium name="Lawrence Berkeley National Laboratory"/>
            <person name="Haridas S."/>
            <person name="Hensen N."/>
            <person name="Bonometti L."/>
            <person name="Westerberg I."/>
            <person name="Brannstrom I.O."/>
            <person name="Guillou S."/>
            <person name="Cros-Aarteil S."/>
            <person name="Calhoun S."/>
            <person name="Kuo A."/>
            <person name="Mondo S."/>
            <person name="Pangilinan J."/>
            <person name="Riley R."/>
            <person name="LaButti K."/>
            <person name="Andreopoulos B."/>
            <person name="Lipzen A."/>
            <person name="Chen C."/>
            <person name="Yanf M."/>
            <person name="Daum C."/>
            <person name="Ng V."/>
            <person name="Clum A."/>
            <person name="Steindorff A."/>
            <person name="Ohm R."/>
            <person name="Martin F."/>
            <person name="Silar P."/>
            <person name="Natvig D."/>
            <person name="Lalanne C."/>
            <person name="Gautier V."/>
            <person name="Ament-velasquez S.L."/>
            <person name="Kruys A."/>
            <person name="Hutchinson M.I."/>
            <person name="Powell A.J."/>
            <person name="Barry K."/>
            <person name="Miller A.N."/>
            <person name="Grigoriev I.V."/>
            <person name="Debuchy R."/>
            <person name="Gladieux P."/>
            <person name="Thoren M.H."/>
            <person name="Johannesson H."/>
        </authorList>
    </citation>
    <scope>NUCLEOTIDE SEQUENCE</scope>
    <source>
        <strain evidence="2">CBS 232.78</strain>
    </source>
</reference>
<feature type="chain" id="PRO_5041957395" description="Secreted protein" evidence="1">
    <location>
        <begin position="19"/>
        <end position="72"/>
    </location>
</feature>
<name>A0AAE0P0V6_9PEZI</name>
<feature type="signal peptide" evidence="1">
    <location>
        <begin position="1"/>
        <end position="18"/>
    </location>
</feature>
<proteinExistence type="predicted"/>
<protein>
    <recommendedName>
        <fullName evidence="4">Secreted protein</fullName>
    </recommendedName>
</protein>
<evidence type="ECO:0000313" key="3">
    <source>
        <dbReference type="Proteomes" id="UP001285441"/>
    </source>
</evidence>
<keyword evidence="1" id="KW-0732">Signal</keyword>
<keyword evidence="3" id="KW-1185">Reference proteome</keyword>
<comment type="caution">
    <text evidence="2">The sequence shown here is derived from an EMBL/GenBank/DDBJ whole genome shotgun (WGS) entry which is preliminary data.</text>
</comment>
<sequence>MHGGFLFVSPLLLPGLRTTHQKQAESCGRVPRHGRALWKPQGRFHSAIGEAPGASTPVRLPKRVTVFPPMKT</sequence>
<dbReference type="AlphaFoldDB" id="A0AAE0P0V6"/>
<gene>
    <name evidence="2" type="ORF">B0H63DRAFT_467461</name>
</gene>
<dbReference type="EMBL" id="JAULSW010000002">
    <property type="protein sequence ID" value="KAK3391204.1"/>
    <property type="molecule type" value="Genomic_DNA"/>
</dbReference>
<dbReference type="Proteomes" id="UP001285441">
    <property type="component" value="Unassembled WGS sequence"/>
</dbReference>